<proteinExistence type="predicted"/>
<reference evidence="2 3" key="1">
    <citation type="submission" date="2020-11" db="EMBL/GenBank/DDBJ databases">
        <title>Complete and Circularized Genome Assembly of a human isolate of Vibrio navarrensis biotype pommerensis with MiSeq and MinION Sequence Data.</title>
        <authorList>
            <person name="Schwartz K."/>
            <person name="Borowiak M."/>
            <person name="Deneke C."/>
            <person name="Balau V."/>
            <person name="Metelmann C."/>
            <person name="Strauch E."/>
        </authorList>
    </citation>
    <scope>NUCLEOTIDE SEQUENCE [LARGE SCALE GENOMIC DNA]</scope>
    <source>
        <strain evidence="2 3">20-VB00237</strain>
    </source>
</reference>
<dbReference type="RefSeq" id="WP_045572115.1">
    <property type="nucleotide sequence ID" value="NZ_CP065218.1"/>
</dbReference>
<accession>A0AAJ4LWX0</accession>
<dbReference type="SUPFAM" id="SSF48452">
    <property type="entry name" value="TPR-like"/>
    <property type="match status" value="1"/>
</dbReference>
<keyword evidence="1" id="KW-0812">Transmembrane</keyword>
<dbReference type="InterPro" id="IPR011990">
    <property type="entry name" value="TPR-like_helical_dom_sf"/>
</dbReference>
<evidence type="ECO:0000313" key="3">
    <source>
        <dbReference type="Proteomes" id="UP000594435"/>
    </source>
</evidence>
<organism evidence="2 3">
    <name type="scientific">Vibrio navarrensis</name>
    <dbReference type="NCBI Taxonomy" id="29495"/>
    <lineage>
        <taxon>Bacteria</taxon>
        <taxon>Pseudomonadati</taxon>
        <taxon>Pseudomonadota</taxon>
        <taxon>Gammaproteobacteria</taxon>
        <taxon>Vibrionales</taxon>
        <taxon>Vibrionaceae</taxon>
        <taxon>Vibrio</taxon>
    </lineage>
</organism>
<keyword evidence="1" id="KW-1133">Transmembrane helix</keyword>
<feature type="transmembrane region" description="Helical" evidence="1">
    <location>
        <begin position="219"/>
        <end position="237"/>
    </location>
</feature>
<protein>
    <recommendedName>
        <fullName evidence="4">Tetratricopeptide repeat protein</fullName>
    </recommendedName>
</protein>
<sequence length="357" mass="41202">MEHIDRLELLYQLNRYQQLLDETQRQLASDHTDVAAALYHLLALYSQQAFDEVDQAAQRLQSQCHSHSFFWLIKTQIALRLNRLTQAEQCAQRALSLAYHDADNHDNLAQVMLHQQQIGKAQFHLLEALSLDPWHREARLHLAQLYGSLCLRPDLAKTLLREHLQHQPQDAFALELLAQYSTSPWQKQRLLQQILRFDPLNHEVAQQLNQQVRRQIQAGLAYAVLALLGITTHLWPYLASEDLLGGIRVGLLLVSFALTVWVFSWDERIPALGLMLLMLTQVFPPQEWDLITFLISGGIAAVLTLNAYWLSRLLAWLQHKLTAHSPSQCWQVCRASWKVWKAKGWRGLTNTKETPDE</sequence>
<feature type="transmembrane region" description="Helical" evidence="1">
    <location>
        <begin position="243"/>
        <end position="262"/>
    </location>
</feature>
<feature type="transmembrane region" description="Helical" evidence="1">
    <location>
        <begin position="290"/>
        <end position="310"/>
    </location>
</feature>
<evidence type="ECO:0008006" key="4">
    <source>
        <dbReference type="Google" id="ProtNLM"/>
    </source>
</evidence>
<dbReference type="Gene3D" id="1.25.40.10">
    <property type="entry name" value="Tetratricopeptide repeat domain"/>
    <property type="match status" value="1"/>
</dbReference>
<dbReference type="Proteomes" id="UP000594435">
    <property type="component" value="Chromosome 2"/>
</dbReference>
<gene>
    <name evidence="2" type="ORF">I3X05_18330</name>
</gene>
<dbReference type="AlphaFoldDB" id="A0AAJ4LWX0"/>
<evidence type="ECO:0000256" key="1">
    <source>
        <dbReference type="SAM" id="Phobius"/>
    </source>
</evidence>
<evidence type="ECO:0000313" key="2">
    <source>
        <dbReference type="EMBL" id="QPL56064.1"/>
    </source>
</evidence>
<name>A0AAJ4LWX0_9VIBR</name>
<keyword evidence="1" id="KW-0472">Membrane</keyword>
<dbReference type="EMBL" id="CP065218">
    <property type="protein sequence ID" value="QPL56064.1"/>
    <property type="molecule type" value="Genomic_DNA"/>
</dbReference>